<evidence type="ECO:0000256" key="1">
    <source>
        <dbReference type="SAM" id="Phobius"/>
    </source>
</evidence>
<dbReference type="CDD" id="cd07302">
    <property type="entry name" value="CHD"/>
    <property type="match status" value="1"/>
</dbReference>
<dbReference type="Gene3D" id="3.30.70.1230">
    <property type="entry name" value="Nucleotide cyclase"/>
    <property type="match status" value="1"/>
</dbReference>
<keyword evidence="1" id="KW-1133">Transmembrane helix</keyword>
<keyword evidence="1" id="KW-0812">Transmembrane</keyword>
<feature type="domain" description="Guanylate cyclase" evidence="2">
    <location>
        <begin position="478"/>
        <end position="614"/>
    </location>
</feature>
<reference evidence="3" key="1">
    <citation type="submission" date="2022-05" db="EMBL/GenBank/DDBJ databases">
        <title>Sphingomonas sp. strain MG17 Genome sequencing and assembly.</title>
        <authorList>
            <person name="Kim I."/>
        </authorList>
    </citation>
    <scope>NUCLEOTIDE SEQUENCE</scope>
    <source>
        <strain evidence="3">MG17</strain>
    </source>
</reference>
<feature type="transmembrane region" description="Helical" evidence="1">
    <location>
        <begin position="363"/>
        <end position="381"/>
    </location>
</feature>
<dbReference type="SUPFAM" id="SSF55073">
    <property type="entry name" value="Nucleotide cyclase"/>
    <property type="match status" value="1"/>
</dbReference>
<evidence type="ECO:0000259" key="2">
    <source>
        <dbReference type="PROSITE" id="PS50125"/>
    </source>
</evidence>
<sequence length="741" mass="80475">MLDWTRTALPGAVALLAVFLLQLAGTSSLTRIGQLVFDAYARAQPRAYQDVPVRIVDIDEGSIQRYGQWPWPRTDIARLMQKLGEAGAAVIALDIVFSEPDRTSPPRIADRLKSTSASPALLAALQGFPDNDAELAATMRDLPVVAGFFLTNEPRRVQARPKAGFAISGTSPDRALPAYRNAILPLPALDRAAIGNGSLTLGGDGDGIVRKAPLLARQGDQILPSLSLEALRVAQGAGSIIVKTSDGSGSFGGGRKDSEVVSIKVGDFEVPTTRAGELWMYFTAPRPERVVPAWKILSGDLSQAEMARLFGGQIVFVGAGAIGLRDLVSTPTQDRELGVMVHAQAAEQMLLGQFLTRPDWSDGLERVLVLVLGVLLLFLLPRIGAARGAALGLLLAGGTLAGSWFAFQRAHFLLDPTYPMLAILGVYVTQTVLTYYREERRRSYIHRAFDRYLSPELVKRIAADPGQLELGGEERQMTVLFCDIRSFSRISEKLAPRDVIRFLINFLTPMCDILLAKRATIDKFIGDAILAFWNAPLDDPEQHENAARAALAMLARLDALNREMPARTGQPWPGEVRIGIGLNAGPCCVGNMGSAQRLSYSLIGDTVNLTSRIEGLTKFYGVPIAMGQTLRERIPQFATVAIDLVQVVGRDTPEEVSALIGDEQLEQDSVFRQFAQAHQAMLDAYRGRDWSAAIELLDTQAAAARKFGLDTVHGIYRTRIAQLAASSPPADWNGVYVATEK</sequence>
<comment type="caution">
    <text evidence="3">The sequence shown here is derived from an EMBL/GenBank/DDBJ whole genome shotgun (WGS) entry which is preliminary data.</text>
</comment>
<dbReference type="GO" id="GO:0004016">
    <property type="term" value="F:adenylate cyclase activity"/>
    <property type="evidence" value="ECO:0007669"/>
    <property type="project" value="UniProtKB-ARBA"/>
</dbReference>
<dbReference type="InterPro" id="IPR029787">
    <property type="entry name" value="Nucleotide_cyclase"/>
</dbReference>
<dbReference type="AlphaFoldDB" id="A0A9X2KNS5"/>
<feature type="transmembrane region" description="Helical" evidence="1">
    <location>
        <begin position="388"/>
        <end position="406"/>
    </location>
</feature>
<dbReference type="InterPro" id="IPR050697">
    <property type="entry name" value="Adenylyl/Guanylyl_Cyclase_3/4"/>
</dbReference>
<evidence type="ECO:0000313" key="3">
    <source>
        <dbReference type="EMBL" id="MCP3729943.1"/>
    </source>
</evidence>
<dbReference type="GO" id="GO:0035556">
    <property type="term" value="P:intracellular signal transduction"/>
    <property type="evidence" value="ECO:0007669"/>
    <property type="project" value="InterPro"/>
</dbReference>
<dbReference type="InterPro" id="IPR001054">
    <property type="entry name" value="A/G_cyclase"/>
</dbReference>
<dbReference type="PANTHER" id="PTHR43081:SF1">
    <property type="entry name" value="ADENYLATE CYCLASE, TERMINAL-DIFFERENTIATION SPECIFIC"/>
    <property type="match status" value="1"/>
</dbReference>
<dbReference type="EMBL" id="JAMLDX010000003">
    <property type="protein sequence ID" value="MCP3729943.1"/>
    <property type="molecule type" value="Genomic_DNA"/>
</dbReference>
<gene>
    <name evidence="3" type="ORF">M9978_05830</name>
</gene>
<dbReference type="Pfam" id="PF00211">
    <property type="entry name" value="Guanylate_cyc"/>
    <property type="match status" value="1"/>
</dbReference>
<keyword evidence="4" id="KW-1185">Reference proteome</keyword>
<dbReference type="SMART" id="SM01080">
    <property type="entry name" value="CHASE2"/>
    <property type="match status" value="1"/>
</dbReference>
<proteinExistence type="predicted"/>
<organism evidence="3 4">
    <name type="scientific">Sphingomonas tagetis</name>
    <dbReference type="NCBI Taxonomy" id="2949092"/>
    <lineage>
        <taxon>Bacteria</taxon>
        <taxon>Pseudomonadati</taxon>
        <taxon>Pseudomonadota</taxon>
        <taxon>Alphaproteobacteria</taxon>
        <taxon>Sphingomonadales</taxon>
        <taxon>Sphingomonadaceae</taxon>
        <taxon>Sphingomonas</taxon>
    </lineage>
</organism>
<accession>A0A9X2KNS5</accession>
<name>A0A9X2KNS5_9SPHN</name>
<protein>
    <submittedName>
        <fullName evidence="3">Adenylate/guanylate cyclase domain-containing protein</fullName>
    </submittedName>
</protein>
<dbReference type="PROSITE" id="PS50125">
    <property type="entry name" value="GUANYLATE_CYCLASE_2"/>
    <property type="match status" value="1"/>
</dbReference>
<dbReference type="SMART" id="SM00044">
    <property type="entry name" value="CYCc"/>
    <property type="match status" value="1"/>
</dbReference>
<dbReference type="Pfam" id="PF05226">
    <property type="entry name" value="CHASE2"/>
    <property type="match status" value="1"/>
</dbReference>
<dbReference type="PANTHER" id="PTHR43081">
    <property type="entry name" value="ADENYLATE CYCLASE, TERMINAL-DIFFERENTIATION SPECIFIC-RELATED"/>
    <property type="match status" value="1"/>
</dbReference>
<dbReference type="Proteomes" id="UP001139451">
    <property type="component" value="Unassembled WGS sequence"/>
</dbReference>
<keyword evidence="1" id="KW-0472">Membrane</keyword>
<evidence type="ECO:0000313" key="4">
    <source>
        <dbReference type="Proteomes" id="UP001139451"/>
    </source>
</evidence>
<feature type="transmembrane region" description="Helical" evidence="1">
    <location>
        <begin position="418"/>
        <end position="436"/>
    </location>
</feature>
<dbReference type="InterPro" id="IPR007890">
    <property type="entry name" value="CHASE2"/>
</dbReference>
<dbReference type="GO" id="GO:0006171">
    <property type="term" value="P:cAMP biosynthetic process"/>
    <property type="evidence" value="ECO:0007669"/>
    <property type="project" value="TreeGrafter"/>
</dbReference>